<sequence length="150" mass="17122">MARFFSILIFILIVQGVGGGLAYLFPADQWHADLVKPFYNPPNYIFGVVWPILFTLIAFSGWRVFTSEGKTPGWSLWVLQMVLAWSWTPIFFGAHMIFWGMVIIGVLAIVIMRFIAVVWPHDKFAAICMVPYAAWVSFAFALNAGIWWLN</sequence>
<dbReference type="Proteomes" id="UP001597101">
    <property type="component" value="Unassembled WGS sequence"/>
</dbReference>
<dbReference type="PANTHER" id="PTHR10057:SF0">
    <property type="entry name" value="TRANSLOCATOR PROTEIN"/>
    <property type="match status" value="1"/>
</dbReference>
<keyword evidence="3 6" id="KW-0812">Transmembrane</keyword>
<keyword evidence="5 6" id="KW-0472">Membrane</keyword>
<dbReference type="PANTHER" id="PTHR10057">
    <property type="entry name" value="PERIPHERAL-TYPE BENZODIAZEPINE RECEPTOR"/>
    <property type="match status" value="1"/>
</dbReference>
<feature type="transmembrane region" description="Helical" evidence="6">
    <location>
        <begin position="74"/>
        <end position="92"/>
    </location>
</feature>
<name>A0ABW3FDZ9_9HYPH</name>
<dbReference type="RefSeq" id="WP_377211849.1">
    <property type="nucleotide sequence ID" value="NZ_JBHTJV010000003.1"/>
</dbReference>
<feature type="transmembrane region" description="Helical" evidence="6">
    <location>
        <begin position="98"/>
        <end position="119"/>
    </location>
</feature>
<evidence type="ECO:0000256" key="5">
    <source>
        <dbReference type="ARBA" id="ARBA00023136"/>
    </source>
</evidence>
<keyword evidence="8" id="KW-1185">Reference proteome</keyword>
<dbReference type="Gene3D" id="1.20.1260.100">
    <property type="entry name" value="TspO/MBR protein"/>
    <property type="match status" value="1"/>
</dbReference>
<feature type="transmembrane region" description="Helical" evidence="6">
    <location>
        <begin position="126"/>
        <end position="149"/>
    </location>
</feature>
<comment type="similarity">
    <text evidence="2">Belongs to the TspO/BZRP family.</text>
</comment>
<dbReference type="EMBL" id="JBHTJV010000003">
    <property type="protein sequence ID" value="MFD0916013.1"/>
    <property type="molecule type" value="Genomic_DNA"/>
</dbReference>
<accession>A0ABW3FDZ9</accession>
<proteinExistence type="inferred from homology"/>
<dbReference type="Pfam" id="PF03073">
    <property type="entry name" value="TspO_MBR"/>
    <property type="match status" value="1"/>
</dbReference>
<reference evidence="8" key="1">
    <citation type="journal article" date="2019" name="Int. J. Syst. Evol. Microbiol.">
        <title>The Global Catalogue of Microorganisms (GCM) 10K type strain sequencing project: providing services to taxonomists for standard genome sequencing and annotation.</title>
        <authorList>
            <consortium name="The Broad Institute Genomics Platform"/>
            <consortium name="The Broad Institute Genome Sequencing Center for Infectious Disease"/>
            <person name="Wu L."/>
            <person name="Ma J."/>
        </authorList>
    </citation>
    <scope>NUCLEOTIDE SEQUENCE [LARGE SCALE GENOMIC DNA]</scope>
    <source>
        <strain evidence="8">CCUG 60023</strain>
    </source>
</reference>
<evidence type="ECO:0000256" key="4">
    <source>
        <dbReference type="ARBA" id="ARBA00022989"/>
    </source>
</evidence>
<evidence type="ECO:0000256" key="3">
    <source>
        <dbReference type="ARBA" id="ARBA00022692"/>
    </source>
</evidence>
<dbReference type="PIRSF" id="PIRSF005859">
    <property type="entry name" value="PBR"/>
    <property type="match status" value="1"/>
</dbReference>
<evidence type="ECO:0000313" key="8">
    <source>
        <dbReference type="Proteomes" id="UP001597101"/>
    </source>
</evidence>
<evidence type="ECO:0000256" key="6">
    <source>
        <dbReference type="SAM" id="Phobius"/>
    </source>
</evidence>
<comment type="caution">
    <text evidence="7">The sequence shown here is derived from an EMBL/GenBank/DDBJ whole genome shotgun (WGS) entry which is preliminary data.</text>
</comment>
<dbReference type="InterPro" id="IPR004307">
    <property type="entry name" value="TspO_MBR"/>
</dbReference>
<organism evidence="7 8">
    <name type="scientific">Pseudahrensia aquimaris</name>
    <dbReference type="NCBI Taxonomy" id="744461"/>
    <lineage>
        <taxon>Bacteria</taxon>
        <taxon>Pseudomonadati</taxon>
        <taxon>Pseudomonadota</taxon>
        <taxon>Alphaproteobacteria</taxon>
        <taxon>Hyphomicrobiales</taxon>
        <taxon>Ahrensiaceae</taxon>
        <taxon>Pseudahrensia</taxon>
    </lineage>
</organism>
<feature type="transmembrane region" description="Helical" evidence="6">
    <location>
        <begin position="43"/>
        <end position="62"/>
    </location>
</feature>
<gene>
    <name evidence="7" type="ORF">ACFQ14_06295</name>
</gene>
<evidence type="ECO:0000313" key="7">
    <source>
        <dbReference type="EMBL" id="MFD0916013.1"/>
    </source>
</evidence>
<keyword evidence="4 6" id="KW-1133">Transmembrane helix</keyword>
<dbReference type="CDD" id="cd15904">
    <property type="entry name" value="TSPO_MBR"/>
    <property type="match status" value="1"/>
</dbReference>
<dbReference type="InterPro" id="IPR038330">
    <property type="entry name" value="TspO/MBR-related_sf"/>
</dbReference>
<evidence type="ECO:0000256" key="2">
    <source>
        <dbReference type="ARBA" id="ARBA00007524"/>
    </source>
</evidence>
<evidence type="ECO:0000256" key="1">
    <source>
        <dbReference type="ARBA" id="ARBA00004141"/>
    </source>
</evidence>
<protein>
    <submittedName>
        <fullName evidence="7">TspO/MBR family protein</fullName>
    </submittedName>
</protein>
<comment type="subcellular location">
    <subcellularLocation>
        <location evidence="1">Membrane</location>
        <topology evidence="1">Multi-pass membrane protein</topology>
    </subcellularLocation>
</comment>